<dbReference type="AlphaFoldDB" id="A0AAD9IV93"/>
<proteinExistence type="inferred from homology"/>
<evidence type="ECO:0000256" key="8">
    <source>
        <dbReference type="SAM" id="MobiDB-lite"/>
    </source>
</evidence>
<reference evidence="10" key="1">
    <citation type="journal article" date="2023" name="Mol. Biol. Evol.">
        <title>Third-Generation Sequencing Reveals the Adaptive Role of the Epigenome in Three Deep-Sea Polychaetes.</title>
        <authorList>
            <person name="Perez M."/>
            <person name="Aroh O."/>
            <person name="Sun Y."/>
            <person name="Lan Y."/>
            <person name="Juniper S.K."/>
            <person name="Young C.R."/>
            <person name="Angers B."/>
            <person name="Qian P.Y."/>
        </authorList>
    </citation>
    <scope>NUCLEOTIDE SEQUENCE</scope>
    <source>
        <strain evidence="10">P08H-3</strain>
    </source>
</reference>
<comment type="similarity">
    <text evidence="6">Belongs to the UTP23/FCF1 family. UTP23 subfamily.</text>
</comment>
<dbReference type="SUPFAM" id="SSF88723">
    <property type="entry name" value="PIN domain-like"/>
    <property type="match status" value="1"/>
</dbReference>
<dbReference type="PANTHER" id="PTHR12416">
    <property type="entry name" value="RRNA-PROCESSING PROTEIN UTP23 HOMOLOG"/>
    <property type="match status" value="1"/>
</dbReference>
<keyword evidence="3" id="KW-0698">rRNA processing</keyword>
<keyword evidence="2" id="KW-0690">Ribosome biogenesis</keyword>
<dbReference type="GO" id="GO:0032040">
    <property type="term" value="C:small-subunit processome"/>
    <property type="evidence" value="ECO:0007669"/>
    <property type="project" value="InterPro"/>
</dbReference>
<evidence type="ECO:0000313" key="11">
    <source>
        <dbReference type="Proteomes" id="UP001208570"/>
    </source>
</evidence>
<evidence type="ECO:0000259" key="9">
    <source>
        <dbReference type="Pfam" id="PF24779"/>
    </source>
</evidence>
<dbReference type="InterPro" id="IPR057776">
    <property type="entry name" value="UTP23_sensor"/>
</dbReference>
<feature type="compositionally biased region" description="Basic and acidic residues" evidence="8">
    <location>
        <begin position="232"/>
        <end position="241"/>
    </location>
</feature>
<dbReference type="InterPro" id="IPR029060">
    <property type="entry name" value="PIN-like_dom_sf"/>
</dbReference>
<dbReference type="Gene3D" id="3.40.50.1010">
    <property type="entry name" value="5'-nuclease"/>
    <property type="match status" value="1"/>
</dbReference>
<evidence type="ECO:0000256" key="2">
    <source>
        <dbReference type="ARBA" id="ARBA00022517"/>
    </source>
</evidence>
<dbReference type="Pfam" id="PF04900">
    <property type="entry name" value="Fcf1"/>
    <property type="match status" value="1"/>
</dbReference>
<gene>
    <name evidence="10" type="ORF">LSH36_1141g00029</name>
</gene>
<dbReference type="Pfam" id="PF24779">
    <property type="entry name" value="UTP23_sensor"/>
    <property type="match status" value="1"/>
</dbReference>
<dbReference type="Proteomes" id="UP001208570">
    <property type="component" value="Unassembled WGS sequence"/>
</dbReference>
<evidence type="ECO:0000256" key="5">
    <source>
        <dbReference type="ARBA" id="ARBA00037300"/>
    </source>
</evidence>
<dbReference type="FunFam" id="3.40.50.1010:FF:000006">
    <property type="entry name" value="rRNA-processing protein UTP23 homolog"/>
    <property type="match status" value="1"/>
</dbReference>
<comment type="caution">
    <text evidence="10">The sequence shown here is derived from an EMBL/GenBank/DDBJ whole genome shotgun (WGS) entry which is preliminary data.</text>
</comment>
<feature type="region of interest" description="Disordered" evidence="8">
    <location>
        <begin position="178"/>
        <end position="241"/>
    </location>
</feature>
<evidence type="ECO:0000256" key="1">
    <source>
        <dbReference type="ARBA" id="ARBA00004604"/>
    </source>
</evidence>
<sequence length="241" mass="27704">MKVKRQKHVRKVLTFYKTNYGYHPPYNVLVDGTFCKAALKFQINISEQLPKYLDAEIKLITTKCVMAECEALGSLLYGPLKILRQYCCLSCGHDPVFPAGVCVKRQARKKRNKYLIATQDPQLSDKIRKLTGVPLLYISHNAINIEKPSDASRHKSEEALQDKLLASKSEQDKIKALKVKVLGQTEPKNKRKRKGHKEPNPLSCKKKKKTSDDRSSQQEVKRKRKRYRKRSLPKDISDVVI</sequence>
<keyword evidence="4" id="KW-0539">Nucleus</keyword>
<evidence type="ECO:0000256" key="7">
    <source>
        <dbReference type="ARBA" id="ARBA00071400"/>
    </source>
</evidence>
<comment type="subcellular location">
    <subcellularLocation>
        <location evidence="1">Nucleus</location>
        <location evidence="1">Nucleolus</location>
    </subcellularLocation>
</comment>
<dbReference type="GO" id="GO:0006364">
    <property type="term" value="P:rRNA processing"/>
    <property type="evidence" value="ECO:0007669"/>
    <property type="project" value="UniProtKB-KW"/>
</dbReference>
<dbReference type="InterPro" id="IPR006984">
    <property type="entry name" value="Fcf1/UTP23"/>
</dbReference>
<feature type="compositionally biased region" description="Basic residues" evidence="8">
    <location>
        <begin position="221"/>
        <end position="231"/>
    </location>
</feature>
<organism evidence="10 11">
    <name type="scientific">Paralvinella palmiformis</name>
    <dbReference type="NCBI Taxonomy" id="53620"/>
    <lineage>
        <taxon>Eukaryota</taxon>
        <taxon>Metazoa</taxon>
        <taxon>Spiralia</taxon>
        <taxon>Lophotrochozoa</taxon>
        <taxon>Annelida</taxon>
        <taxon>Polychaeta</taxon>
        <taxon>Sedentaria</taxon>
        <taxon>Canalipalpata</taxon>
        <taxon>Terebellida</taxon>
        <taxon>Terebelliformia</taxon>
        <taxon>Alvinellidae</taxon>
        <taxon>Paralvinella</taxon>
    </lineage>
</organism>
<evidence type="ECO:0000313" key="10">
    <source>
        <dbReference type="EMBL" id="KAK2141198.1"/>
    </source>
</evidence>
<feature type="compositionally biased region" description="Basic and acidic residues" evidence="8">
    <location>
        <begin position="210"/>
        <end position="220"/>
    </location>
</feature>
<evidence type="ECO:0000256" key="3">
    <source>
        <dbReference type="ARBA" id="ARBA00022552"/>
    </source>
</evidence>
<protein>
    <recommendedName>
        <fullName evidence="7">rRNA-processing protein UTP23 homolog</fullName>
    </recommendedName>
</protein>
<evidence type="ECO:0000256" key="6">
    <source>
        <dbReference type="ARBA" id="ARBA00038503"/>
    </source>
</evidence>
<evidence type="ECO:0000256" key="4">
    <source>
        <dbReference type="ARBA" id="ARBA00023242"/>
    </source>
</evidence>
<name>A0AAD9IV93_9ANNE</name>
<feature type="domain" description="UTP23 sensor motif region" evidence="9">
    <location>
        <begin position="190"/>
        <end position="209"/>
    </location>
</feature>
<comment type="function">
    <text evidence="5">Involved in rRNA-processing and ribosome biogenesis.</text>
</comment>
<keyword evidence="11" id="KW-1185">Reference proteome</keyword>
<accession>A0AAD9IV93</accession>
<dbReference type="CDD" id="cd09866">
    <property type="entry name" value="PIN_Fcf1-Utp23-H"/>
    <property type="match status" value="1"/>
</dbReference>
<dbReference type="EMBL" id="JAODUP010001141">
    <property type="protein sequence ID" value="KAK2141198.1"/>
    <property type="molecule type" value="Genomic_DNA"/>
</dbReference>